<name>A0ACD6AJI2_AVESA</name>
<dbReference type="EnsemblPlants" id="AVESA.00010b.r2.7DG1390850.1">
    <property type="protein sequence ID" value="AVESA.00010b.r2.7DG1390850.1.CDS"/>
    <property type="gene ID" value="AVESA.00010b.r2.7DG1390850"/>
</dbReference>
<evidence type="ECO:0000313" key="1">
    <source>
        <dbReference type="EnsemblPlants" id="AVESA.00010b.r2.7DG1390850.1.CDS"/>
    </source>
</evidence>
<accession>A0ACD6AJI2</accession>
<reference evidence="1" key="1">
    <citation type="submission" date="2021-05" db="EMBL/GenBank/DDBJ databases">
        <authorList>
            <person name="Scholz U."/>
            <person name="Mascher M."/>
            <person name="Fiebig A."/>
        </authorList>
    </citation>
    <scope>NUCLEOTIDE SEQUENCE [LARGE SCALE GENOMIC DNA]</scope>
</reference>
<keyword evidence="2" id="KW-1185">Reference proteome</keyword>
<evidence type="ECO:0000313" key="2">
    <source>
        <dbReference type="Proteomes" id="UP001732700"/>
    </source>
</evidence>
<organism evidence="1 2">
    <name type="scientific">Avena sativa</name>
    <name type="common">Oat</name>
    <dbReference type="NCBI Taxonomy" id="4498"/>
    <lineage>
        <taxon>Eukaryota</taxon>
        <taxon>Viridiplantae</taxon>
        <taxon>Streptophyta</taxon>
        <taxon>Embryophyta</taxon>
        <taxon>Tracheophyta</taxon>
        <taxon>Spermatophyta</taxon>
        <taxon>Magnoliopsida</taxon>
        <taxon>Liliopsida</taxon>
        <taxon>Poales</taxon>
        <taxon>Poaceae</taxon>
        <taxon>BOP clade</taxon>
        <taxon>Pooideae</taxon>
        <taxon>Poodae</taxon>
        <taxon>Poeae</taxon>
        <taxon>Poeae Chloroplast Group 1 (Aveneae type)</taxon>
        <taxon>Aveninae</taxon>
        <taxon>Avena</taxon>
    </lineage>
</organism>
<proteinExistence type="predicted"/>
<protein>
    <submittedName>
        <fullName evidence="1">Uncharacterized protein</fullName>
    </submittedName>
</protein>
<sequence>MLNQSCFASQENMTPVTAPLEPGYSSHWSNTIRLFVQNMDYPTIAIMARPHDILGVLLGRFAYVRHRSDLHAVYDGRQLPPEATISELRLPDDATLHLTPYPDAWTLASQIAAAATTQRLIPAETMAFFRNFLDFLRTMDGSSRMAELARCLGVPHGAPRDVVVAEVSTMLISRDTVLLVGKFLDCASTVHQRQAPHHAEMMGEYLDVLRRSDVIGLLVRLYLSDSRRYRARGKSAIQSFLLPLHLEAWSAPVFLQFCSLIAFGSTHGKNDPLYRECRGKLASVLSLHESRSVPSPELPREWLIEQLIPFAQETAGEFISYMANRTWAPPVVEFRVFFSVLCRKVPDSSPDGRAGAALSQIAMSLLTSVSGFMASLDSTDIMDSVLPWWSEEDQQDAAVDRIWAVLDALESWSEKYGQFAAAMRATLVAHAAYLNALVLGTSAGRSRQDDIARIVGRHRDLLGAEARMHFSMGMLPEVDSYMPALDPDTDTERRPLEMLIDRSRLLSDSFRYVSEAARGELHADLNIQFVDEEAVGDGVVREWISLVCRALFDPQHGLFSPCPHNRRRFFLNPASGADPLHLKYLDFAGRMIGLALTNKVQVGILFDRTLFSRLAGRRITLDDIADADPTMYASCRKILEMDPGLVDADVLGLTFAREEAGAFGSREVIDLLPGGRDVPVDSTNRGQYIDLLVQDLFANSTEEQLNHFAEGFSSMLVRPELRRAFFHSLDLEDFDLMLGGRMTIDVQEWRKHTRYDDEGFSEQDEQIIWFWKAVASMSAEEQRRLLLFWTSVEYLPFDGFVGLEMGGVMISKASSKTPDHLPTSRICLYQLNLPCYTSFDMTLRRLQMIAQEHVSNSFGRT</sequence>
<reference evidence="1" key="2">
    <citation type="submission" date="2025-09" db="UniProtKB">
        <authorList>
            <consortium name="EnsemblPlants"/>
        </authorList>
    </citation>
    <scope>IDENTIFICATION</scope>
</reference>
<dbReference type="Proteomes" id="UP001732700">
    <property type="component" value="Chromosome 7D"/>
</dbReference>